<keyword evidence="4" id="KW-1185">Reference proteome</keyword>
<reference evidence="3 4" key="1">
    <citation type="submission" date="2020-02" db="EMBL/GenBank/DDBJ databases">
        <title>Draft genome sequence of Haematococcus lacustris strain NIES-144.</title>
        <authorList>
            <person name="Morimoto D."/>
            <person name="Nakagawa S."/>
            <person name="Yoshida T."/>
            <person name="Sawayama S."/>
        </authorList>
    </citation>
    <scope>NUCLEOTIDE SEQUENCE [LARGE SCALE GENOMIC DNA]</scope>
    <source>
        <strain evidence="3 4">NIES-144</strain>
    </source>
</reference>
<keyword evidence="1" id="KW-0175">Coiled coil</keyword>
<keyword evidence="2" id="KW-0812">Transmembrane</keyword>
<sequence length="187" mass="20721">MATLDEQMKKVQEEFDDVKDKITRIEALPEGNPERQRLVELERAQNFLREKEILLLRAVAVAPAQGAAAAIGASTNNPFQPSAPRAQFYLFPPLPAHKMAAASKDKRRRADDTGICVIFAALVLWPFILLGYKPAPDQPWAEYMSAYGGLLQLIACPVLLCKTVWGVSVTDLCRSLPATFVLNWQGI</sequence>
<proteinExistence type="predicted"/>
<gene>
    <name evidence="3" type="ORF">HaLaN_28558</name>
</gene>
<protein>
    <submittedName>
        <fullName evidence="3">Uncharacterized protein</fullName>
    </submittedName>
</protein>
<feature type="transmembrane region" description="Helical" evidence="2">
    <location>
        <begin position="113"/>
        <end position="132"/>
    </location>
</feature>
<keyword evidence="2" id="KW-0472">Membrane</keyword>
<evidence type="ECO:0000256" key="2">
    <source>
        <dbReference type="SAM" id="Phobius"/>
    </source>
</evidence>
<name>A0A6A0ADB2_HAELA</name>
<evidence type="ECO:0000256" key="1">
    <source>
        <dbReference type="SAM" id="Coils"/>
    </source>
</evidence>
<comment type="caution">
    <text evidence="3">The sequence shown here is derived from an EMBL/GenBank/DDBJ whole genome shotgun (WGS) entry which is preliminary data.</text>
</comment>
<keyword evidence="2" id="KW-1133">Transmembrane helix</keyword>
<feature type="non-terminal residue" evidence="3">
    <location>
        <position position="1"/>
    </location>
</feature>
<feature type="non-terminal residue" evidence="3">
    <location>
        <position position="187"/>
    </location>
</feature>
<dbReference type="AlphaFoldDB" id="A0A6A0ADB2"/>
<organism evidence="3 4">
    <name type="scientific">Haematococcus lacustris</name>
    <name type="common">Green alga</name>
    <name type="synonym">Haematococcus pluvialis</name>
    <dbReference type="NCBI Taxonomy" id="44745"/>
    <lineage>
        <taxon>Eukaryota</taxon>
        <taxon>Viridiplantae</taxon>
        <taxon>Chlorophyta</taxon>
        <taxon>core chlorophytes</taxon>
        <taxon>Chlorophyceae</taxon>
        <taxon>CS clade</taxon>
        <taxon>Chlamydomonadales</taxon>
        <taxon>Haematococcaceae</taxon>
        <taxon>Haematococcus</taxon>
    </lineage>
</organism>
<accession>A0A6A0ADB2</accession>
<dbReference type="Proteomes" id="UP000485058">
    <property type="component" value="Unassembled WGS sequence"/>
</dbReference>
<feature type="transmembrane region" description="Helical" evidence="2">
    <location>
        <begin position="144"/>
        <end position="165"/>
    </location>
</feature>
<evidence type="ECO:0000313" key="3">
    <source>
        <dbReference type="EMBL" id="GFH29827.1"/>
    </source>
</evidence>
<dbReference type="EMBL" id="BLLF01004547">
    <property type="protein sequence ID" value="GFH29827.1"/>
    <property type="molecule type" value="Genomic_DNA"/>
</dbReference>
<feature type="coiled-coil region" evidence="1">
    <location>
        <begin position="1"/>
        <end position="28"/>
    </location>
</feature>
<evidence type="ECO:0000313" key="4">
    <source>
        <dbReference type="Proteomes" id="UP000485058"/>
    </source>
</evidence>